<protein>
    <submittedName>
        <fullName evidence="1">Uncharacterized protein</fullName>
    </submittedName>
</protein>
<evidence type="ECO:0000313" key="2">
    <source>
        <dbReference type="Proteomes" id="UP000784294"/>
    </source>
</evidence>
<evidence type="ECO:0000313" key="1">
    <source>
        <dbReference type="EMBL" id="VEL30782.1"/>
    </source>
</evidence>
<proteinExistence type="predicted"/>
<accession>A0A448X8P0</accession>
<keyword evidence="2" id="KW-1185">Reference proteome</keyword>
<organism evidence="1 2">
    <name type="scientific">Protopolystoma xenopodis</name>
    <dbReference type="NCBI Taxonomy" id="117903"/>
    <lineage>
        <taxon>Eukaryota</taxon>
        <taxon>Metazoa</taxon>
        <taxon>Spiralia</taxon>
        <taxon>Lophotrochozoa</taxon>
        <taxon>Platyhelminthes</taxon>
        <taxon>Monogenea</taxon>
        <taxon>Polyopisthocotylea</taxon>
        <taxon>Polystomatidea</taxon>
        <taxon>Polystomatidae</taxon>
        <taxon>Protopolystoma</taxon>
    </lineage>
</organism>
<dbReference type="EMBL" id="CAAALY010115502">
    <property type="protein sequence ID" value="VEL30782.1"/>
    <property type="molecule type" value="Genomic_DNA"/>
</dbReference>
<comment type="caution">
    <text evidence="1">The sequence shown here is derived from an EMBL/GenBank/DDBJ whole genome shotgun (WGS) entry which is preliminary data.</text>
</comment>
<dbReference type="Proteomes" id="UP000784294">
    <property type="component" value="Unassembled WGS sequence"/>
</dbReference>
<name>A0A448X8P0_9PLAT</name>
<gene>
    <name evidence="1" type="ORF">PXEA_LOCUS24222</name>
</gene>
<reference evidence="1" key="1">
    <citation type="submission" date="2018-11" db="EMBL/GenBank/DDBJ databases">
        <authorList>
            <consortium name="Pathogen Informatics"/>
        </authorList>
    </citation>
    <scope>NUCLEOTIDE SEQUENCE</scope>
</reference>
<dbReference type="AlphaFoldDB" id="A0A448X8P0"/>
<sequence length="146" mass="15712">MNLQTIQMDPVGGGPDVLAVQRQCHRVIGSHESLDDSTSHKFNRLAGSDVGPESGYQRRVSLMTSLIEEAVACEKAELATEDEDGDVAISIGREYHLDSPMPPPVAAGRAAGNISTTGILVGRGSCASKTFLSYPSHKLMKRKRYI</sequence>